<accession>A0A5K7ZKY6</accession>
<dbReference type="AlphaFoldDB" id="A0A5K7ZKY6"/>
<dbReference type="InterPro" id="IPR036388">
    <property type="entry name" value="WH-like_DNA-bd_sf"/>
</dbReference>
<dbReference type="Gene3D" id="1.10.10.10">
    <property type="entry name" value="Winged helix-like DNA-binding domain superfamily/Winged helix DNA-binding domain"/>
    <property type="match status" value="1"/>
</dbReference>
<organism evidence="1 2">
    <name type="scientific">Desulfosarcina ovata subsp. sediminis</name>
    <dbReference type="NCBI Taxonomy" id="885957"/>
    <lineage>
        <taxon>Bacteria</taxon>
        <taxon>Pseudomonadati</taxon>
        <taxon>Thermodesulfobacteriota</taxon>
        <taxon>Desulfobacteria</taxon>
        <taxon>Desulfobacterales</taxon>
        <taxon>Desulfosarcinaceae</taxon>
        <taxon>Desulfosarcina</taxon>
    </lineage>
</organism>
<dbReference type="KEGG" id="dov:DSCO28_08650"/>
<dbReference type="Gene3D" id="3.40.50.720">
    <property type="entry name" value="NAD(P)-binding Rossmann-like Domain"/>
    <property type="match status" value="1"/>
</dbReference>
<dbReference type="EMBL" id="AP021876">
    <property type="protein sequence ID" value="BBO80299.1"/>
    <property type="molecule type" value="Genomic_DNA"/>
</dbReference>
<name>A0A5K7ZKY6_9BACT</name>
<dbReference type="SUPFAM" id="SSF46785">
    <property type="entry name" value="Winged helix' DNA-binding domain"/>
    <property type="match status" value="1"/>
</dbReference>
<gene>
    <name evidence="1" type="ORF">DSCO28_08650</name>
</gene>
<reference evidence="1 2" key="1">
    <citation type="submission" date="2019-11" db="EMBL/GenBank/DDBJ databases">
        <title>Comparative genomics of hydrocarbon-degrading Desulfosarcina strains.</title>
        <authorList>
            <person name="Watanabe M."/>
            <person name="Kojima H."/>
            <person name="Fukui M."/>
        </authorList>
    </citation>
    <scope>NUCLEOTIDE SEQUENCE [LARGE SCALE GENOMIC DNA]</scope>
    <source>
        <strain evidence="1 2">28bB2T</strain>
    </source>
</reference>
<evidence type="ECO:0000313" key="1">
    <source>
        <dbReference type="EMBL" id="BBO80299.1"/>
    </source>
</evidence>
<protein>
    <submittedName>
        <fullName evidence="1">Uncharacterized protein</fullName>
    </submittedName>
</protein>
<sequence>MEINRLKTLSMLEMIAEDEPRSQREFSDSLNVSLGLVNAVIKRLVNKGYCKVKTLSRNRLKYILTPAGATEKTRLVYEYITSSYQSYKAACTRLQSVYDNLEAEGIRRVLFYGAGEFCDIAFMALNVTRLEIVGVVDPLKAGEQYANQIVKPVSKLPHLDFDVLLVTMPEDPERVRVSIEKMGLPSDKIRFFD</sequence>
<dbReference type="Proteomes" id="UP000425960">
    <property type="component" value="Chromosome"/>
</dbReference>
<proteinExistence type="predicted"/>
<dbReference type="Pfam" id="PF13412">
    <property type="entry name" value="HTH_24"/>
    <property type="match status" value="1"/>
</dbReference>
<dbReference type="InterPro" id="IPR036390">
    <property type="entry name" value="WH_DNA-bd_sf"/>
</dbReference>
<dbReference type="RefSeq" id="WP_155309111.1">
    <property type="nucleotide sequence ID" value="NZ_AP021876.1"/>
</dbReference>
<evidence type="ECO:0000313" key="2">
    <source>
        <dbReference type="Proteomes" id="UP000425960"/>
    </source>
</evidence>